<evidence type="ECO:0000313" key="6">
    <source>
        <dbReference type="Proteomes" id="UP001341840"/>
    </source>
</evidence>
<name>A0ABU6TNX6_9FABA</name>
<dbReference type="PROSITE" id="PS00455">
    <property type="entry name" value="AMP_BINDING"/>
    <property type="match status" value="1"/>
</dbReference>
<keyword evidence="2 5" id="KW-0436">Ligase</keyword>
<accession>A0ABU6TNX6</accession>
<dbReference type="InterPro" id="IPR025110">
    <property type="entry name" value="AMP-bd_C"/>
</dbReference>
<reference evidence="5 6" key="1">
    <citation type="journal article" date="2023" name="Plants (Basel)">
        <title>Bridging the Gap: Combining Genomics and Transcriptomics Approaches to Understand Stylosanthes scabra, an Orphan Legume from the Brazilian Caatinga.</title>
        <authorList>
            <person name="Ferreira-Neto J.R.C."/>
            <person name="da Silva M.D."/>
            <person name="Binneck E."/>
            <person name="de Melo N.F."/>
            <person name="da Silva R.H."/>
            <person name="de Melo A.L.T.M."/>
            <person name="Pandolfi V."/>
            <person name="Bustamante F.O."/>
            <person name="Brasileiro-Vidal A.C."/>
            <person name="Benko-Iseppon A.M."/>
        </authorList>
    </citation>
    <scope>NUCLEOTIDE SEQUENCE [LARGE SCALE GENOMIC DNA]</scope>
    <source>
        <tissue evidence="5">Leaves</tissue>
    </source>
</reference>
<dbReference type="InterPro" id="IPR042099">
    <property type="entry name" value="ANL_N_sf"/>
</dbReference>
<keyword evidence="6" id="KW-1185">Reference proteome</keyword>
<dbReference type="InterPro" id="IPR020845">
    <property type="entry name" value="AMP-binding_CS"/>
</dbReference>
<dbReference type="GO" id="GO:0016207">
    <property type="term" value="F:4-coumarate-CoA ligase activity"/>
    <property type="evidence" value="ECO:0007669"/>
    <property type="project" value="UniProtKB-EC"/>
</dbReference>
<dbReference type="PANTHER" id="PTHR24096">
    <property type="entry name" value="LONG-CHAIN-FATTY-ACID--COA LIGASE"/>
    <property type="match status" value="1"/>
</dbReference>
<dbReference type="Gene3D" id="3.40.50.12780">
    <property type="entry name" value="N-terminal domain of ligase-like"/>
    <property type="match status" value="1"/>
</dbReference>
<gene>
    <name evidence="5" type="primary">4CL3_8</name>
    <name evidence="5" type="ORF">PIB30_073107</name>
</gene>
<dbReference type="Gene3D" id="3.30.300.30">
    <property type="match status" value="1"/>
</dbReference>
<protein>
    <submittedName>
        <fullName evidence="5">4-coumarate--CoA ligase 3</fullName>
        <ecNumber evidence="5">6.2.1.12</ecNumber>
    </submittedName>
</protein>
<proteinExistence type="inferred from homology"/>
<evidence type="ECO:0000259" key="3">
    <source>
        <dbReference type="Pfam" id="PF00501"/>
    </source>
</evidence>
<dbReference type="InterPro" id="IPR045851">
    <property type="entry name" value="AMP-bd_C_sf"/>
</dbReference>
<comment type="caution">
    <text evidence="5">The sequence shown here is derived from an EMBL/GenBank/DDBJ whole genome shotgun (WGS) entry which is preliminary data.</text>
</comment>
<dbReference type="EC" id="6.2.1.12" evidence="5"/>
<dbReference type="PANTHER" id="PTHR24096:SF169">
    <property type="entry name" value="4-COUMARATE--COA LIGASE 3"/>
    <property type="match status" value="1"/>
</dbReference>
<comment type="similarity">
    <text evidence="1">Belongs to the ATP-dependent AMP-binding enzyme family.</text>
</comment>
<evidence type="ECO:0000313" key="5">
    <source>
        <dbReference type="EMBL" id="MED6150519.1"/>
    </source>
</evidence>
<organism evidence="5 6">
    <name type="scientific">Stylosanthes scabra</name>
    <dbReference type="NCBI Taxonomy" id="79078"/>
    <lineage>
        <taxon>Eukaryota</taxon>
        <taxon>Viridiplantae</taxon>
        <taxon>Streptophyta</taxon>
        <taxon>Embryophyta</taxon>
        <taxon>Tracheophyta</taxon>
        <taxon>Spermatophyta</taxon>
        <taxon>Magnoliopsida</taxon>
        <taxon>eudicotyledons</taxon>
        <taxon>Gunneridae</taxon>
        <taxon>Pentapetalae</taxon>
        <taxon>rosids</taxon>
        <taxon>fabids</taxon>
        <taxon>Fabales</taxon>
        <taxon>Fabaceae</taxon>
        <taxon>Papilionoideae</taxon>
        <taxon>50 kb inversion clade</taxon>
        <taxon>dalbergioids sensu lato</taxon>
        <taxon>Dalbergieae</taxon>
        <taxon>Pterocarpus clade</taxon>
        <taxon>Stylosanthes</taxon>
    </lineage>
</organism>
<sequence length="552" mass="60636">MLPSSAPTSIDAQKTNLNQTTHIFKSKLPDIPINNTISLHTYSFHKLPQVSHRPCLITGDGKAYTYGDTHRASRSFAVGLFNLGIRKGDVIMILLPNSPEFVFSFWAASMLGAVSTTANPSYTSAEITKQLKASKAKIIITHAIHVHKLKQEEKTAFIVITVDSPPENCISFSAVSNMEGKLPEVEIDPDDMVTLPFSSGTTGLPKGVILTHRRLITNVAQTVDGENPNLNMKEEDVVLCVLPLFHIYALHSVMLCSMRVGCRILLMEKFEMRALLELVEKHRVSVVMAVPPLLAALSKNPMVEEYNLSSIRMVMSGGALLSKDIEEAFRSRLPQTILGQALGMTESGPVIAMPLGFAKHPMPMKLESCGSLIRNAKMKIIDPLTGSSLPYNTSGEICIRGAQIMKGYLNDEKATAEAIDDEGWLHTGDIGYVDNNDEIFIVDRLKELIKFKAFQVAPAELEGLLKSHPSIEDAAVVPQKDDVAGEVPVAFVVRSSSNNGNFDLITEDAIKDFIAKQVVFYKKLKRVIFIDEIPKSAIGKILRKELKAKLAS</sequence>
<feature type="domain" description="AMP-dependent synthetase/ligase" evidence="3">
    <location>
        <begin position="51"/>
        <end position="409"/>
    </location>
</feature>
<dbReference type="EMBL" id="JASCZI010091500">
    <property type="protein sequence ID" value="MED6150519.1"/>
    <property type="molecule type" value="Genomic_DNA"/>
</dbReference>
<evidence type="ECO:0000256" key="1">
    <source>
        <dbReference type="ARBA" id="ARBA00006432"/>
    </source>
</evidence>
<dbReference type="InterPro" id="IPR000873">
    <property type="entry name" value="AMP-dep_synth/lig_dom"/>
</dbReference>
<evidence type="ECO:0000259" key="4">
    <source>
        <dbReference type="Pfam" id="PF13193"/>
    </source>
</evidence>
<dbReference type="Pfam" id="PF00501">
    <property type="entry name" value="AMP-binding"/>
    <property type="match status" value="1"/>
</dbReference>
<evidence type="ECO:0000256" key="2">
    <source>
        <dbReference type="ARBA" id="ARBA00022598"/>
    </source>
</evidence>
<dbReference type="CDD" id="cd05904">
    <property type="entry name" value="4CL"/>
    <property type="match status" value="1"/>
</dbReference>
<dbReference type="SUPFAM" id="SSF56801">
    <property type="entry name" value="Acetyl-CoA synthetase-like"/>
    <property type="match status" value="1"/>
</dbReference>
<dbReference type="Proteomes" id="UP001341840">
    <property type="component" value="Unassembled WGS sequence"/>
</dbReference>
<feature type="domain" description="AMP-binding enzyme C-terminal" evidence="4">
    <location>
        <begin position="460"/>
        <end position="540"/>
    </location>
</feature>
<dbReference type="Pfam" id="PF13193">
    <property type="entry name" value="AMP-binding_C"/>
    <property type="match status" value="1"/>
</dbReference>